<dbReference type="GO" id="GO:0016491">
    <property type="term" value="F:oxidoreductase activity"/>
    <property type="evidence" value="ECO:0007669"/>
    <property type="project" value="UniProtKB-KW"/>
</dbReference>
<evidence type="ECO:0000313" key="4">
    <source>
        <dbReference type="Proteomes" id="UP000446768"/>
    </source>
</evidence>
<dbReference type="EMBL" id="WKJJ01000005">
    <property type="protein sequence ID" value="MRV71971.1"/>
    <property type="molecule type" value="Genomic_DNA"/>
</dbReference>
<dbReference type="PANTHER" id="PTHR13847:SF281">
    <property type="entry name" value="FAD DEPENDENT OXIDOREDUCTASE DOMAIN-CONTAINING PROTEIN"/>
    <property type="match status" value="1"/>
</dbReference>
<reference evidence="3 4" key="1">
    <citation type="submission" date="2019-11" db="EMBL/GenBank/DDBJ databases">
        <title>Novel species isolated from a subtropical stream in China.</title>
        <authorList>
            <person name="Lu H."/>
        </authorList>
    </citation>
    <scope>NUCLEOTIDE SEQUENCE [LARGE SCALE GENOMIC DNA]</scope>
    <source>
        <strain evidence="3 4">FT92W</strain>
    </source>
</reference>
<sequence length="456" mass="47962">MEANMATNNLTTEAFRTIGGWLERPADPQPQLTGNVNADAIIVGGGFAGLNTALELRARGASVVLLERDFAGFGASGRNAGYLGGGLGLEYDMFAKRVGHEQATKIVGFYEAGVPYVEARLAASGIACDYIQSGIVRAAVHASQEGKLRKDMATGMSLGAPLQFLDHAAMRARGIPAAFLCGVYAAGGGTLDPGKYVLGLRRAALQAGVRIFENSGLQAYHEGKVITAHTAGGKATAPYMVLATNAYTPQLGLLGNKVTPLRVSAIETEPLRAKQLAALGWHGREGIMTPHWTMESFRLTARNTIVATTKQLNYVYGGGTPNVPDNDAYAALASGLRDRFPMLQDLGIRACWSGYVSLAYDALPVVGETGTHGNVLYSAGCSGHGVATQSLMGLLLAERVMGNEHPLLAALRHKTPSVLPEPLQWCAVKSALRITGLLDAITNHRARGAATQGVAP</sequence>
<dbReference type="Proteomes" id="UP000446768">
    <property type="component" value="Unassembled WGS sequence"/>
</dbReference>
<comment type="caution">
    <text evidence="3">The sequence shown here is derived from an EMBL/GenBank/DDBJ whole genome shotgun (WGS) entry which is preliminary data.</text>
</comment>
<evidence type="ECO:0000259" key="2">
    <source>
        <dbReference type="Pfam" id="PF01266"/>
    </source>
</evidence>
<dbReference type="InterPro" id="IPR006076">
    <property type="entry name" value="FAD-dep_OxRdtase"/>
</dbReference>
<dbReference type="PANTHER" id="PTHR13847">
    <property type="entry name" value="SARCOSINE DEHYDROGENASE-RELATED"/>
    <property type="match status" value="1"/>
</dbReference>
<dbReference type="Pfam" id="PF01266">
    <property type="entry name" value="DAO"/>
    <property type="match status" value="1"/>
</dbReference>
<evidence type="ECO:0000256" key="1">
    <source>
        <dbReference type="ARBA" id="ARBA00023002"/>
    </source>
</evidence>
<protein>
    <submittedName>
        <fullName evidence="3">FAD-dependent oxidoreductase</fullName>
    </submittedName>
</protein>
<gene>
    <name evidence="3" type="ORF">GJ700_09615</name>
</gene>
<dbReference type="GO" id="GO:0005737">
    <property type="term" value="C:cytoplasm"/>
    <property type="evidence" value="ECO:0007669"/>
    <property type="project" value="TreeGrafter"/>
</dbReference>
<keyword evidence="4" id="KW-1185">Reference proteome</keyword>
<dbReference type="Gene3D" id="3.30.9.10">
    <property type="entry name" value="D-Amino Acid Oxidase, subunit A, domain 2"/>
    <property type="match status" value="1"/>
</dbReference>
<dbReference type="SUPFAM" id="SSF51905">
    <property type="entry name" value="FAD/NAD(P)-binding domain"/>
    <property type="match status" value="1"/>
</dbReference>
<dbReference type="AlphaFoldDB" id="A0A7X2LS71"/>
<keyword evidence="1" id="KW-0560">Oxidoreductase</keyword>
<dbReference type="InterPro" id="IPR036188">
    <property type="entry name" value="FAD/NAD-bd_sf"/>
</dbReference>
<accession>A0A7X2LS71</accession>
<organism evidence="3 4">
    <name type="scientific">Pseudoduganella rivuli</name>
    <dbReference type="NCBI Taxonomy" id="2666085"/>
    <lineage>
        <taxon>Bacteria</taxon>
        <taxon>Pseudomonadati</taxon>
        <taxon>Pseudomonadota</taxon>
        <taxon>Betaproteobacteria</taxon>
        <taxon>Burkholderiales</taxon>
        <taxon>Oxalobacteraceae</taxon>
        <taxon>Telluria group</taxon>
        <taxon>Pseudoduganella</taxon>
    </lineage>
</organism>
<feature type="domain" description="FAD dependent oxidoreductase" evidence="2">
    <location>
        <begin position="39"/>
        <end position="399"/>
    </location>
</feature>
<name>A0A7X2LS71_9BURK</name>
<proteinExistence type="predicted"/>
<dbReference type="Gene3D" id="3.50.50.60">
    <property type="entry name" value="FAD/NAD(P)-binding domain"/>
    <property type="match status" value="1"/>
</dbReference>
<evidence type="ECO:0000313" key="3">
    <source>
        <dbReference type="EMBL" id="MRV71971.1"/>
    </source>
</evidence>